<reference evidence="2" key="2">
    <citation type="journal article" date="2015" name="Data Brief">
        <title>Shoot transcriptome of the giant reed, Arundo donax.</title>
        <authorList>
            <person name="Barrero R.A."/>
            <person name="Guerrero F.D."/>
            <person name="Moolhuijzen P."/>
            <person name="Goolsby J.A."/>
            <person name="Tidwell J."/>
            <person name="Bellgard S.E."/>
            <person name="Bellgard M.I."/>
        </authorList>
    </citation>
    <scope>NUCLEOTIDE SEQUENCE</scope>
    <source>
        <tissue evidence="2">Shoot tissue taken approximately 20 cm above the soil surface</tissue>
    </source>
</reference>
<proteinExistence type="predicted"/>
<organism evidence="2">
    <name type="scientific">Arundo donax</name>
    <name type="common">Giant reed</name>
    <name type="synonym">Donax arundinaceus</name>
    <dbReference type="NCBI Taxonomy" id="35708"/>
    <lineage>
        <taxon>Eukaryota</taxon>
        <taxon>Viridiplantae</taxon>
        <taxon>Streptophyta</taxon>
        <taxon>Embryophyta</taxon>
        <taxon>Tracheophyta</taxon>
        <taxon>Spermatophyta</taxon>
        <taxon>Magnoliopsida</taxon>
        <taxon>Liliopsida</taxon>
        <taxon>Poales</taxon>
        <taxon>Poaceae</taxon>
        <taxon>PACMAD clade</taxon>
        <taxon>Arundinoideae</taxon>
        <taxon>Arundineae</taxon>
        <taxon>Arundo</taxon>
    </lineage>
</organism>
<name>A0A0A9C644_ARUDO</name>
<feature type="chain" id="PRO_5002063162" evidence="1">
    <location>
        <begin position="19"/>
        <end position="40"/>
    </location>
</feature>
<protein>
    <submittedName>
        <fullName evidence="2">Uncharacterized protein</fullName>
    </submittedName>
</protein>
<evidence type="ECO:0000313" key="2">
    <source>
        <dbReference type="EMBL" id="JAD69933.1"/>
    </source>
</evidence>
<dbReference type="EMBL" id="GBRH01227962">
    <property type="protein sequence ID" value="JAD69933.1"/>
    <property type="molecule type" value="Transcribed_RNA"/>
</dbReference>
<feature type="signal peptide" evidence="1">
    <location>
        <begin position="1"/>
        <end position="18"/>
    </location>
</feature>
<evidence type="ECO:0000256" key="1">
    <source>
        <dbReference type="SAM" id="SignalP"/>
    </source>
</evidence>
<keyword evidence="1" id="KW-0732">Signal</keyword>
<reference evidence="2" key="1">
    <citation type="submission" date="2014-09" db="EMBL/GenBank/DDBJ databases">
        <authorList>
            <person name="Magalhaes I.L.F."/>
            <person name="Oliveira U."/>
            <person name="Santos F.R."/>
            <person name="Vidigal T.H.D.A."/>
            <person name="Brescovit A.D."/>
            <person name="Santos A.J."/>
        </authorList>
    </citation>
    <scope>NUCLEOTIDE SEQUENCE</scope>
    <source>
        <tissue evidence="2">Shoot tissue taken approximately 20 cm above the soil surface</tissue>
    </source>
</reference>
<dbReference type="AlphaFoldDB" id="A0A0A9C644"/>
<sequence>MAIHSSVFVCVCVARLRSITFTCLTAAWQVATSAKMCMVN</sequence>
<accession>A0A0A9C644</accession>